<evidence type="ECO:0000313" key="3">
    <source>
        <dbReference type="Proteomes" id="UP001341840"/>
    </source>
</evidence>
<accession>A0ABU6WVF8</accession>
<feature type="compositionally biased region" description="Basic and acidic residues" evidence="1">
    <location>
        <begin position="27"/>
        <end position="40"/>
    </location>
</feature>
<evidence type="ECO:0000313" key="2">
    <source>
        <dbReference type="EMBL" id="MED6189284.1"/>
    </source>
</evidence>
<comment type="caution">
    <text evidence="2">The sequence shown here is derived from an EMBL/GenBank/DDBJ whole genome shotgun (WGS) entry which is preliminary data.</text>
</comment>
<name>A0ABU6WVF8_9FABA</name>
<reference evidence="2 3" key="1">
    <citation type="journal article" date="2023" name="Plants (Basel)">
        <title>Bridging the Gap: Combining Genomics and Transcriptomics Approaches to Understand Stylosanthes scabra, an Orphan Legume from the Brazilian Caatinga.</title>
        <authorList>
            <person name="Ferreira-Neto J.R.C."/>
            <person name="da Silva M.D."/>
            <person name="Binneck E."/>
            <person name="de Melo N.F."/>
            <person name="da Silva R.H."/>
            <person name="de Melo A.L.T.M."/>
            <person name="Pandolfi V."/>
            <person name="Bustamante F.O."/>
            <person name="Brasileiro-Vidal A.C."/>
            <person name="Benko-Iseppon A.M."/>
        </authorList>
    </citation>
    <scope>NUCLEOTIDE SEQUENCE [LARGE SCALE GENOMIC DNA]</scope>
    <source>
        <tissue evidence="2">Leaves</tissue>
    </source>
</reference>
<keyword evidence="3" id="KW-1185">Reference proteome</keyword>
<evidence type="ECO:0000256" key="1">
    <source>
        <dbReference type="SAM" id="MobiDB-lite"/>
    </source>
</evidence>
<proteinExistence type="predicted"/>
<feature type="non-terminal residue" evidence="2">
    <location>
        <position position="113"/>
    </location>
</feature>
<sequence length="113" mass="13055">MQDCYDLKDAIEQAIRDDKLNEFVKIIREPRNSDRERSPRPESQNPRNRRDDNDPIMEVAVTTGFSAVEKSISALKKDLKVLVTIRTPPPQFPMITFSKEDFVYGLEDSDLLV</sequence>
<organism evidence="2 3">
    <name type="scientific">Stylosanthes scabra</name>
    <dbReference type="NCBI Taxonomy" id="79078"/>
    <lineage>
        <taxon>Eukaryota</taxon>
        <taxon>Viridiplantae</taxon>
        <taxon>Streptophyta</taxon>
        <taxon>Embryophyta</taxon>
        <taxon>Tracheophyta</taxon>
        <taxon>Spermatophyta</taxon>
        <taxon>Magnoliopsida</taxon>
        <taxon>eudicotyledons</taxon>
        <taxon>Gunneridae</taxon>
        <taxon>Pentapetalae</taxon>
        <taxon>rosids</taxon>
        <taxon>fabids</taxon>
        <taxon>Fabales</taxon>
        <taxon>Fabaceae</taxon>
        <taxon>Papilionoideae</taxon>
        <taxon>50 kb inversion clade</taxon>
        <taxon>dalbergioids sensu lato</taxon>
        <taxon>Dalbergieae</taxon>
        <taxon>Pterocarpus clade</taxon>
        <taxon>Stylosanthes</taxon>
    </lineage>
</organism>
<protein>
    <submittedName>
        <fullName evidence="2">Uncharacterized protein</fullName>
    </submittedName>
</protein>
<dbReference type="EMBL" id="JASCZI010183326">
    <property type="protein sequence ID" value="MED6189284.1"/>
    <property type="molecule type" value="Genomic_DNA"/>
</dbReference>
<dbReference type="Proteomes" id="UP001341840">
    <property type="component" value="Unassembled WGS sequence"/>
</dbReference>
<feature type="region of interest" description="Disordered" evidence="1">
    <location>
        <begin position="27"/>
        <end position="56"/>
    </location>
</feature>
<gene>
    <name evidence="2" type="ORF">PIB30_094410</name>
</gene>